<organism evidence="1 2">
    <name type="scientific">Asprobacillus argus</name>
    <dbReference type="NCBI Taxonomy" id="3076534"/>
    <lineage>
        <taxon>Bacteria</taxon>
        <taxon>Pseudomonadati</taxon>
        <taxon>Bacteroidota</taxon>
        <taxon>Flavobacteriia</taxon>
        <taxon>Flavobacteriales</taxon>
        <taxon>Flavobacteriaceae</taxon>
        <taxon>Asprobacillus</taxon>
    </lineage>
</organism>
<dbReference type="InterPro" id="IPR011990">
    <property type="entry name" value="TPR-like_helical_dom_sf"/>
</dbReference>
<dbReference type="Gene3D" id="1.25.40.10">
    <property type="entry name" value="Tetratricopeptide repeat domain"/>
    <property type="match status" value="1"/>
</dbReference>
<comment type="caution">
    <text evidence="1">The sequence shown here is derived from an EMBL/GenBank/DDBJ whole genome shotgun (WGS) entry which is preliminary data.</text>
</comment>
<evidence type="ECO:0008006" key="3">
    <source>
        <dbReference type="Google" id="ProtNLM"/>
    </source>
</evidence>
<accession>A0ABU3LD28</accession>
<dbReference type="EMBL" id="JAVTTO010000002">
    <property type="protein sequence ID" value="MDT7831621.1"/>
    <property type="molecule type" value="Genomic_DNA"/>
</dbReference>
<keyword evidence="2" id="KW-1185">Reference proteome</keyword>
<dbReference type="Proteomes" id="UP001257277">
    <property type="component" value="Unassembled WGS sequence"/>
</dbReference>
<dbReference type="RefSeq" id="WP_349240880.1">
    <property type="nucleotide sequence ID" value="NZ_JAVTTO010000002.1"/>
</dbReference>
<reference evidence="1 2" key="1">
    <citation type="submission" date="2023-09" db="EMBL/GenBank/DDBJ databases">
        <title>Novel taxa isolated from Blanes Bay.</title>
        <authorList>
            <person name="Rey-Velasco X."/>
            <person name="Lucena T."/>
        </authorList>
    </citation>
    <scope>NUCLEOTIDE SEQUENCE [LARGE SCALE GENOMIC DNA]</scope>
    <source>
        <strain evidence="1 2">S356</strain>
    </source>
</reference>
<sequence>MKRIVLIVYVLLWNCWLVQSQNIKQDLSELENIGYVIDSTLYSGDDSFFNKKFDTSALIKRMNLPEHKSLSQYNEGFERGFKSSFKFGKLLLREIENGASYDFIRAYEDSRSRLHLLFRLFSDEGLNYHDFLVVKENGKVKLVDAFVYTTGENLSESLKAMYDLARMNEGGIISKLFKRDDYLTDLVKLKEVRALKAQGKFKESYDLFKSLGEKSKKTKVFRLLKISVTSNLDENLYKKSIREYLQAFPNNPSVYLVSIDGHILNKKYDEALKMVDKLNDLLQGDDFLNYLRGNIFYAKKDYKMATSYFVTMTNDFEHFFDPYDSLLTIYIETNQYDKAVEILSIMMDSFKVVKKELKSSVSEYFSEFSKSKEFNQWLKSK</sequence>
<evidence type="ECO:0000313" key="1">
    <source>
        <dbReference type="EMBL" id="MDT7831621.1"/>
    </source>
</evidence>
<evidence type="ECO:0000313" key="2">
    <source>
        <dbReference type="Proteomes" id="UP001257277"/>
    </source>
</evidence>
<name>A0ABU3LD28_9FLAO</name>
<protein>
    <recommendedName>
        <fullName evidence="3">Tetratricopeptide repeat protein</fullName>
    </recommendedName>
</protein>
<proteinExistence type="predicted"/>
<dbReference type="SUPFAM" id="SSF48452">
    <property type="entry name" value="TPR-like"/>
    <property type="match status" value="1"/>
</dbReference>
<gene>
    <name evidence="1" type="ORF">RQM59_04475</name>
</gene>